<dbReference type="InterPro" id="IPR036397">
    <property type="entry name" value="RNaseH_sf"/>
</dbReference>
<organism evidence="10 11">
    <name type="scientific">Frankliniella occidentalis</name>
    <name type="common">Western flower thrips</name>
    <name type="synonym">Euthrips occidentalis</name>
    <dbReference type="NCBI Taxonomy" id="133901"/>
    <lineage>
        <taxon>Eukaryota</taxon>
        <taxon>Metazoa</taxon>
        <taxon>Ecdysozoa</taxon>
        <taxon>Arthropoda</taxon>
        <taxon>Hexapoda</taxon>
        <taxon>Insecta</taxon>
        <taxon>Pterygota</taxon>
        <taxon>Neoptera</taxon>
        <taxon>Paraneoptera</taxon>
        <taxon>Thysanoptera</taxon>
        <taxon>Terebrantia</taxon>
        <taxon>Thripoidea</taxon>
        <taxon>Thripidae</taxon>
        <taxon>Frankliniella</taxon>
    </lineage>
</organism>
<dbReference type="PANTHER" id="PTHR33568">
    <property type="entry name" value="DNA POLYMERASE"/>
    <property type="match status" value="1"/>
</dbReference>
<evidence type="ECO:0000259" key="9">
    <source>
        <dbReference type="Pfam" id="PF03175"/>
    </source>
</evidence>
<dbReference type="Gene3D" id="3.90.1600.10">
    <property type="entry name" value="Palm domain of DNA polymerase"/>
    <property type="match status" value="1"/>
</dbReference>
<name>A0A9C6X247_FRAOC</name>
<dbReference type="PANTHER" id="PTHR33568:SF3">
    <property type="entry name" value="DNA-DIRECTED DNA POLYMERASE"/>
    <property type="match status" value="1"/>
</dbReference>
<keyword evidence="4" id="KW-0548">Nucleotidyltransferase</keyword>
<evidence type="ECO:0000256" key="2">
    <source>
        <dbReference type="ARBA" id="ARBA00012417"/>
    </source>
</evidence>
<dbReference type="RefSeq" id="XP_052127745.1">
    <property type="nucleotide sequence ID" value="XM_052271785.1"/>
</dbReference>
<dbReference type="Pfam" id="PF03175">
    <property type="entry name" value="DNA_pol_B_2"/>
    <property type="match status" value="2"/>
</dbReference>
<dbReference type="Gene3D" id="3.40.960.10">
    <property type="entry name" value="VSR Endonuclease"/>
    <property type="match status" value="1"/>
</dbReference>
<dbReference type="GO" id="GO:0003887">
    <property type="term" value="F:DNA-directed DNA polymerase activity"/>
    <property type="evidence" value="ECO:0007669"/>
    <property type="project" value="UniProtKB-KW"/>
</dbReference>
<dbReference type="AlphaFoldDB" id="A0A9C6X247"/>
<evidence type="ECO:0000256" key="8">
    <source>
        <dbReference type="ARBA" id="ARBA00049244"/>
    </source>
</evidence>
<gene>
    <name evidence="11" type="primary">LOC113213911</name>
</gene>
<dbReference type="InterPro" id="IPR023211">
    <property type="entry name" value="DNA_pol_palm_dom_sf"/>
</dbReference>
<evidence type="ECO:0000313" key="11">
    <source>
        <dbReference type="RefSeq" id="XP_052127745.1"/>
    </source>
</evidence>
<keyword evidence="10" id="KW-1185">Reference proteome</keyword>
<dbReference type="KEGG" id="foc:113213911"/>
<dbReference type="GO" id="GO:0042575">
    <property type="term" value="C:DNA polymerase complex"/>
    <property type="evidence" value="ECO:0007669"/>
    <property type="project" value="UniProtKB-ARBA"/>
</dbReference>
<feature type="domain" description="DNA-directed DNA polymerase family B mitochondria/virus" evidence="9">
    <location>
        <begin position="443"/>
        <end position="624"/>
    </location>
</feature>
<proteinExistence type="inferred from homology"/>
<dbReference type="InterPro" id="IPR043502">
    <property type="entry name" value="DNA/RNA_pol_sf"/>
</dbReference>
<dbReference type="SUPFAM" id="SSF56672">
    <property type="entry name" value="DNA/RNA polymerases"/>
    <property type="match status" value="1"/>
</dbReference>
<dbReference type="Gene3D" id="1.10.287.690">
    <property type="entry name" value="Helix hairpin bin"/>
    <property type="match status" value="1"/>
</dbReference>
<evidence type="ECO:0000313" key="10">
    <source>
        <dbReference type="Proteomes" id="UP000504606"/>
    </source>
</evidence>
<dbReference type="InterPro" id="IPR012337">
    <property type="entry name" value="RNaseH-like_sf"/>
</dbReference>
<feature type="domain" description="DNA-directed DNA polymerase family B mitochondria/virus" evidence="9">
    <location>
        <begin position="780"/>
        <end position="959"/>
    </location>
</feature>
<keyword evidence="5" id="KW-0235">DNA replication</keyword>
<dbReference type="Gene3D" id="3.30.420.10">
    <property type="entry name" value="Ribonuclease H-like superfamily/Ribonuclease H"/>
    <property type="match status" value="1"/>
</dbReference>
<comment type="catalytic activity">
    <reaction evidence="8">
        <text>DNA(n) + a 2'-deoxyribonucleoside 5'-triphosphate = DNA(n+1) + diphosphate</text>
        <dbReference type="Rhea" id="RHEA:22508"/>
        <dbReference type="Rhea" id="RHEA-COMP:17339"/>
        <dbReference type="Rhea" id="RHEA-COMP:17340"/>
        <dbReference type="ChEBI" id="CHEBI:33019"/>
        <dbReference type="ChEBI" id="CHEBI:61560"/>
        <dbReference type="ChEBI" id="CHEBI:173112"/>
        <dbReference type="EC" id="2.7.7.7"/>
    </reaction>
</comment>
<keyword evidence="6" id="KW-0239">DNA-directed DNA polymerase</keyword>
<sequence length="1261" mass="146086">MSSLIDSLLQRQISQVKAKPDDKCIVELCGSDDNRSLWFHLRPVSQINGEVILQKLTSTLNSNENFLGGFFRLNFVHIPTQKGGNRVRRPFETHERWMERHMKSQHLFDPKNDKDNMCLARCISYLKLFPTSSKHQVYRLRAAGNKKITDAATELCQQAGVDKNKPCGYEEICKFQSVLPNHRLVVFTDRKCKEILFCGDRKDSNDVDKPFHIYIYFHNGHYYGVTSMTAVLEISYFCDVCLVGFSDRNSHKCKNSCDRCCGPVYHEKALGLINCHYCGRWFAGKSCLDTHRIFGANGKSVCQVKKFCGICERSYHLTQKMKKHICGHKICDYCGENMPYDHKCYMTSWEPKPLPKGVQQIRMYFDIETDQSFDVEGKEGWKEHKARLLVSQHVCDECEMDTDMKNNCNSCGVRQNIFEGFDKNTNVVSDFLDFLQKLCSERHREITIFCHNFRSFDGILIFQELKERAHPPKVILNGAKILQLKINDNITFKDSLSFLQQRLKSLPKSFGLNELCKGDFPFSMIQEQYFDYEGPMPSREMYSTSHLSDKERAEFDNWYDEQVNSDYVFNFKAELIKYCCSDVTILLQSMEKFRTLFMETAHFDPLKNCITLSSACMCNFRKNHLGNASIGIVPRGGYRGRDKASYEALCWLDYESHRLGKKILTAENGREKIVLKYKVDGYVEIDLPNGTVEKRVYQYHGCYFHLCKKCIPDEESRNKIRGRSQEDPYERTKHISKKLRDHGYVVIEKWGCEFKHDMENNEEVKNYFENTPFKRMKPLNLRDAICGGRTSALFTEYVANLEMGEKIKLLDVISEYPWVQYRKYFPEGHPTIYLEGDVDMPEIDKMNGVILATVLPPKDLFLPVLPYKCCSKLMFPLCRTCAETMNQSVCNHSDEERELVGTWCAPELQLAVKENYVIRKIHECYQYASVSEYDPKTGRDGMFSSYVRQNMAMKIEASGWPHNVKTEEEKDAFIRKHFENDGIVLDKSKFQRNPGKRFLAKLILNSFWGKLGERTLRSKTEFVRNYTELARLTEDSTIRISSIIPLDDKLLQVVYTPHEDMEDSLPTTSLVNAAFTTCHGRIKLYEYLKIVGQRALYHDTDSICFISKPNHPEPALGEFLGCLTDQLQEDFGENSFAKSFISGGPKNYSYQVCVKGDENTLATVTKVRGVSINSSCSDVVTYDKLKEMVRGETESTVVHIPSMIDRRNWKIITRPAQKTWRVVLNKRRRVDNKTVPYGFTGVLFDDDDYETLEILDGLWNE</sequence>
<dbReference type="GO" id="GO:0006260">
    <property type="term" value="P:DNA replication"/>
    <property type="evidence" value="ECO:0007669"/>
    <property type="project" value="UniProtKB-KW"/>
</dbReference>
<dbReference type="GO" id="GO:0000166">
    <property type="term" value="F:nucleotide binding"/>
    <property type="evidence" value="ECO:0007669"/>
    <property type="project" value="InterPro"/>
</dbReference>
<dbReference type="GO" id="GO:0003677">
    <property type="term" value="F:DNA binding"/>
    <property type="evidence" value="ECO:0007669"/>
    <property type="project" value="UniProtKB-KW"/>
</dbReference>
<reference evidence="11" key="1">
    <citation type="submission" date="2025-08" db="UniProtKB">
        <authorList>
            <consortium name="RefSeq"/>
        </authorList>
    </citation>
    <scope>IDENTIFICATION</scope>
    <source>
        <tissue evidence="11">Whole organism</tissue>
    </source>
</reference>
<dbReference type="InterPro" id="IPR004868">
    <property type="entry name" value="DNA-dir_DNA_pol_B_mt/vir"/>
</dbReference>
<accession>A0A9C6X247</accession>
<dbReference type="Proteomes" id="UP000504606">
    <property type="component" value="Unplaced"/>
</dbReference>
<keyword evidence="7" id="KW-0238">DNA-binding</keyword>
<dbReference type="SUPFAM" id="SSF53098">
    <property type="entry name" value="Ribonuclease H-like"/>
    <property type="match status" value="1"/>
</dbReference>
<evidence type="ECO:0000256" key="7">
    <source>
        <dbReference type="ARBA" id="ARBA00023125"/>
    </source>
</evidence>
<dbReference type="OrthoDB" id="6629311at2759"/>
<dbReference type="EC" id="2.7.7.7" evidence="2"/>
<evidence type="ECO:0000256" key="6">
    <source>
        <dbReference type="ARBA" id="ARBA00022932"/>
    </source>
</evidence>
<comment type="similarity">
    <text evidence="1">Belongs to the DNA polymerase type-B family.</text>
</comment>
<protein>
    <recommendedName>
        <fullName evidence="2">DNA-directed DNA polymerase</fullName>
        <ecNumber evidence="2">2.7.7.7</ecNumber>
    </recommendedName>
</protein>
<evidence type="ECO:0000256" key="5">
    <source>
        <dbReference type="ARBA" id="ARBA00022705"/>
    </source>
</evidence>
<evidence type="ECO:0000256" key="4">
    <source>
        <dbReference type="ARBA" id="ARBA00022695"/>
    </source>
</evidence>
<keyword evidence="3" id="KW-0808">Transferase</keyword>
<evidence type="ECO:0000256" key="3">
    <source>
        <dbReference type="ARBA" id="ARBA00022679"/>
    </source>
</evidence>
<evidence type="ECO:0000256" key="1">
    <source>
        <dbReference type="ARBA" id="ARBA00005755"/>
    </source>
</evidence>
<dbReference type="GeneID" id="113213911"/>